<keyword evidence="6" id="KW-0067">ATP-binding</keyword>
<dbReference type="RefSeq" id="WP_177190317.1">
    <property type="nucleotide sequence ID" value="NZ_FOUZ01000013.1"/>
</dbReference>
<name>A0A1I4ZEZ2_9FLAO</name>
<dbReference type="Pfam" id="PF01513">
    <property type="entry name" value="NAD_kinase"/>
    <property type="match status" value="1"/>
</dbReference>
<reference evidence="8" key="1">
    <citation type="submission" date="2016-10" db="EMBL/GenBank/DDBJ databases">
        <authorList>
            <person name="Varghese N."/>
            <person name="Submissions S."/>
        </authorList>
    </citation>
    <scope>NUCLEOTIDE SEQUENCE [LARGE SCALE GENOMIC DNA]</scope>
    <source>
        <strain evidence="8">XJ109</strain>
    </source>
</reference>
<gene>
    <name evidence="6" type="primary">nadK</name>
    <name evidence="7" type="ORF">SAMN05421738_11338</name>
</gene>
<dbReference type="Pfam" id="PF20143">
    <property type="entry name" value="NAD_kinase_C"/>
    <property type="match status" value="1"/>
</dbReference>
<keyword evidence="3 6" id="KW-0521">NADP</keyword>
<dbReference type="GO" id="GO:0003951">
    <property type="term" value="F:NAD+ kinase activity"/>
    <property type="evidence" value="ECO:0007669"/>
    <property type="project" value="UniProtKB-UniRule"/>
</dbReference>
<dbReference type="InterPro" id="IPR017437">
    <property type="entry name" value="ATP-NAD_kinase_PpnK-typ_C"/>
</dbReference>
<dbReference type="InterPro" id="IPR016064">
    <property type="entry name" value="NAD/diacylglycerol_kinase_sf"/>
</dbReference>
<dbReference type="Proteomes" id="UP000199149">
    <property type="component" value="Unassembled WGS sequence"/>
</dbReference>
<dbReference type="GO" id="GO:0046872">
    <property type="term" value="F:metal ion binding"/>
    <property type="evidence" value="ECO:0007669"/>
    <property type="project" value="UniProtKB-UniRule"/>
</dbReference>
<keyword evidence="6" id="KW-0547">Nucleotide-binding</keyword>
<proteinExistence type="inferred from homology"/>
<dbReference type="EC" id="2.7.1.23" evidence="6"/>
<dbReference type="Gene3D" id="3.40.50.10330">
    <property type="entry name" value="Probable inorganic polyphosphate/atp-NAD kinase, domain 1"/>
    <property type="match status" value="1"/>
</dbReference>
<dbReference type="PANTHER" id="PTHR20275">
    <property type="entry name" value="NAD KINASE"/>
    <property type="match status" value="1"/>
</dbReference>
<feature type="binding site" evidence="6">
    <location>
        <begin position="149"/>
        <end position="150"/>
    </location>
    <ligand>
        <name>NAD(+)</name>
        <dbReference type="ChEBI" id="CHEBI:57540"/>
    </ligand>
</feature>
<organism evidence="7 8">
    <name type="scientific">Algoriella xinjiangensis</name>
    <dbReference type="NCBI Taxonomy" id="684065"/>
    <lineage>
        <taxon>Bacteria</taxon>
        <taxon>Pseudomonadati</taxon>
        <taxon>Bacteroidota</taxon>
        <taxon>Flavobacteriia</taxon>
        <taxon>Flavobacteriales</taxon>
        <taxon>Weeksellaceae</taxon>
        <taxon>Algoriella</taxon>
    </lineage>
</organism>
<dbReference type="Gene3D" id="2.60.200.30">
    <property type="entry name" value="Probable inorganic polyphosphate/atp-NAD kinase, domain 2"/>
    <property type="match status" value="1"/>
</dbReference>
<evidence type="ECO:0000313" key="8">
    <source>
        <dbReference type="Proteomes" id="UP000199149"/>
    </source>
</evidence>
<comment type="catalytic activity">
    <reaction evidence="5 6">
        <text>NAD(+) + ATP = ADP + NADP(+) + H(+)</text>
        <dbReference type="Rhea" id="RHEA:18629"/>
        <dbReference type="ChEBI" id="CHEBI:15378"/>
        <dbReference type="ChEBI" id="CHEBI:30616"/>
        <dbReference type="ChEBI" id="CHEBI:57540"/>
        <dbReference type="ChEBI" id="CHEBI:58349"/>
        <dbReference type="ChEBI" id="CHEBI:456216"/>
        <dbReference type="EC" id="2.7.1.23"/>
    </reaction>
</comment>
<comment type="similarity">
    <text evidence="6">Belongs to the NAD kinase family.</text>
</comment>
<comment type="caution">
    <text evidence="6">Lacks conserved residue(s) required for the propagation of feature annotation.</text>
</comment>
<evidence type="ECO:0000256" key="6">
    <source>
        <dbReference type="HAMAP-Rule" id="MF_00361"/>
    </source>
</evidence>
<feature type="binding site" evidence="6">
    <location>
        <begin position="190"/>
        <end position="195"/>
    </location>
    <ligand>
        <name>NAD(+)</name>
        <dbReference type="ChEBI" id="CHEBI:57540"/>
    </ligand>
</feature>
<feature type="active site" description="Proton acceptor" evidence="6">
    <location>
        <position position="76"/>
    </location>
</feature>
<keyword evidence="6" id="KW-0963">Cytoplasm</keyword>
<dbReference type="PANTHER" id="PTHR20275:SF6">
    <property type="entry name" value="NAD KINASE 2, CHLOROPLASTIC"/>
    <property type="match status" value="1"/>
</dbReference>
<feature type="binding site" evidence="6">
    <location>
        <position position="214"/>
    </location>
    <ligand>
        <name>NAD(+)</name>
        <dbReference type="ChEBI" id="CHEBI:57540"/>
    </ligand>
</feature>
<keyword evidence="2 6" id="KW-0418">Kinase</keyword>
<evidence type="ECO:0000256" key="3">
    <source>
        <dbReference type="ARBA" id="ARBA00022857"/>
    </source>
</evidence>
<evidence type="ECO:0000256" key="4">
    <source>
        <dbReference type="ARBA" id="ARBA00023027"/>
    </source>
</evidence>
<dbReference type="STRING" id="684065.SAMN05421738_11338"/>
<evidence type="ECO:0000313" key="7">
    <source>
        <dbReference type="EMBL" id="SFN48450.1"/>
    </source>
</evidence>
<dbReference type="AlphaFoldDB" id="A0A1I4ZEZ2"/>
<dbReference type="GO" id="GO:0051287">
    <property type="term" value="F:NAD binding"/>
    <property type="evidence" value="ECO:0007669"/>
    <property type="project" value="UniProtKB-ARBA"/>
</dbReference>
<dbReference type="GO" id="GO:0005737">
    <property type="term" value="C:cytoplasm"/>
    <property type="evidence" value="ECO:0007669"/>
    <property type="project" value="UniProtKB-SubCell"/>
</dbReference>
<sequence length="294" mass="32983">MIKVALFGQKTSTSLVDIISPFLNYLHDNEIVYCVEKKFLEILKESTDLNLEKVETYTSYEDLDKSVKFLFSFGGDGTILSATTIVKDTMIPIIGVNTGRLGFLATINKSVLLEQLDSFFSGDYNIIPRTLLTVKRSDGVEIENNFAINEVTVVRRETTSMITVDTYLDNEFLNSFWSDGLIISTPTGSTGYSLSCGGPIVHPSNQNFIITPVAPHNLNVRPLVVSEDAKIDLKIRSRANEYFLSLDSRNFPLTTDVELTIEKADFKILIVEAVDATYFTTLREKMLWGSDKRN</sequence>
<dbReference type="HAMAP" id="MF_00361">
    <property type="entry name" value="NAD_kinase"/>
    <property type="match status" value="1"/>
</dbReference>
<evidence type="ECO:0000256" key="5">
    <source>
        <dbReference type="ARBA" id="ARBA00047925"/>
    </source>
</evidence>
<protein>
    <recommendedName>
        <fullName evidence="6">NAD kinase</fullName>
        <ecNumber evidence="6">2.7.1.23</ecNumber>
    </recommendedName>
    <alternativeName>
        <fullName evidence="6">ATP-dependent NAD kinase</fullName>
    </alternativeName>
</protein>
<comment type="cofactor">
    <cofactor evidence="6">
        <name>a divalent metal cation</name>
        <dbReference type="ChEBI" id="CHEBI:60240"/>
    </cofactor>
</comment>
<dbReference type="GO" id="GO:0005524">
    <property type="term" value="F:ATP binding"/>
    <property type="evidence" value="ECO:0007669"/>
    <property type="project" value="UniProtKB-KW"/>
</dbReference>
<keyword evidence="4 6" id="KW-0520">NAD</keyword>
<evidence type="ECO:0000256" key="2">
    <source>
        <dbReference type="ARBA" id="ARBA00022777"/>
    </source>
</evidence>
<feature type="binding site" evidence="6">
    <location>
        <position position="179"/>
    </location>
    <ligand>
        <name>NAD(+)</name>
        <dbReference type="ChEBI" id="CHEBI:57540"/>
    </ligand>
</feature>
<dbReference type="NCBIfam" id="NF002521">
    <property type="entry name" value="PRK01911.1"/>
    <property type="match status" value="1"/>
</dbReference>
<dbReference type="GO" id="GO:0019674">
    <property type="term" value="P:NAD+ metabolic process"/>
    <property type="evidence" value="ECO:0007669"/>
    <property type="project" value="InterPro"/>
</dbReference>
<comment type="subcellular location">
    <subcellularLocation>
        <location evidence="6">Cytoplasm</location>
    </subcellularLocation>
</comment>
<evidence type="ECO:0000256" key="1">
    <source>
        <dbReference type="ARBA" id="ARBA00022679"/>
    </source>
</evidence>
<dbReference type="InterPro" id="IPR002504">
    <property type="entry name" value="NADK"/>
</dbReference>
<keyword evidence="8" id="KW-1185">Reference proteome</keyword>
<dbReference type="SUPFAM" id="SSF111331">
    <property type="entry name" value="NAD kinase/diacylglycerol kinase-like"/>
    <property type="match status" value="1"/>
</dbReference>
<dbReference type="InterPro" id="IPR017438">
    <property type="entry name" value="ATP-NAD_kinase_N"/>
</dbReference>
<dbReference type="EMBL" id="FOUZ01000013">
    <property type="protein sequence ID" value="SFN48450.1"/>
    <property type="molecule type" value="Genomic_DNA"/>
</dbReference>
<comment type="function">
    <text evidence="6">Involved in the regulation of the intracellular balance of NAD and NADP, and is a key enzyme in the biosynthesis of NADP. Catalyzes specifically the phosphorylation on 2'-hydroxyl of the adenosine moiety of NAD to yield NADP.</text>
</comment>
<feature type="binding site" evidence="6">
    <location>
        <begin position="76"/>
        <end position="77"/>
    </location>
    <ligand>
        <name>NAD(+)</name>
        <dbReference type="ChEBI" id="CHEBI:57540"/>
    </ligand>
</feature>
<dbReference type="GO" id="GO:0006741">
    <property type="term" value="P:NADP+ biosynthetic process"/>
    <property type="evidence" value="ECO:0007669"/>
    <property type="project" value="UniProtKB-UniRule"/>
</dbReference>
<accession>A0A1I4ZEZ2</accession>
<keyword evidence="1 6" id="KW-0808">Transferase</keyword>